<name>A0A5C4S3A0_PROVB</name>
<comment type="caution">
    <text evidence="2">The sequence shown here is derived from an EMBL/GenBank/DDBJ whole genome shotgun (WGS) entry which is preliminary data.</text>
</comment>
<dbReference type="Pfam" id="PF13501">
    <property type="entry name" value="SoxY"/>
    <property type="match status" value="1"/>
</dbReference>
<reference evidence="2 3" key="1">
    <citation type="submission" date="2019-05" db="EMBL/GenBank/DDBJ databases">
        <title>Draft Whole-Genome sequence of the green sulfur bacterium Prosthecochloris vibrioformis DSM 260.</title>
        <authorList>
            <person name="Meyer T.E."/>
            <person name="Kyndt J.A."/>
        </authorList>
    </citation>
    <scope>NUCLEOTIDE SEQUENCE [LARGE SCALE GENOMIC DNA]</scope>
    <source>
        <strain evidence="2 3">DSM 260</strain>
    </source>
</reference>
<organism evidence="2 3">
    <name type="scientific">Prosthecochloris vibrioformis</name>
    <name type="common">Chlorobium vibrioforme</name>
    <dbReference type="NCBI Taxonomy" id="1098"/>
    <lineage>
        <taxon>Bacteria</taxon>
        <taxon>Pseudomonadati</taxon>
        <taxon>Chlorobiota</taxon>
        <taxon>Chlorobiia</taxon>
        <taxon>Chlorobiales</taxon>
        <taxon>Chlorobiaceae</taxon>
        <taxon>Prosthecochloris</taxon>
    </lineage>
</organism>
<sequence>MKRREFLRGIVYGAAAVAVMPAYMKGAWSTESFTSEGFDVAIRRALGGAMIIDSDAVTVTAPEVATNSSVVPLEVSADMEVDQMFLFVEKNSTPLVYRLDLKAGMLPWFSIRVKMRESSAVHAIVRSGGIYYRKIVTVEVTSQAC</sequence>
<protein>
    <submittedName>
        <fullName evidence="2">Thiosulfate-binding protein SoxY</fullName>
    </submittedName>
</protein>
<dbReference type="EMBL" id="VDCI01000001">
    <property type="protein sequence ID" value="TNJ37648.1"/>
    <property type="molecule type" value="Genomic_DNA"/>
</dbReference>
<evidence type="ECO:0000259" key="1">
    <source>
        <dbReference type="Pfam" id="PF13501"/>
    </source>
</evidence>
<gene>
    <name evidence="2" type="ORF">FGF68_00225</name>
</gene>
<evidence type="ECO:0000313" key="2">
    <source>
        <dbReference type="EMBL" id="TNJ37648.1"/>
    </source>
</evidence>
<accession>A0A5C4S3A0</accession>
<dbReference type="Gene3D" id="2.60.40.2470">
    <property type="entry name" value="SoxY domain"/>
    <property type="match status" value="1"/>
</dbReference>
<keyword evidence="3" id="KW-1185">Reference proteome</keyword>
<dbReference type="AlphaFoldDB" id="A0A5C4S3A0"/>
<dbReference type="InterPro" id="IPR032711">
    <property type="entry name" value="SoxY"/>
</dbReference>
<dbReference type="Proteomes" id="UP000309544">
    <property type="component" value="Unassembled WGS sequence"/>
</dbReference>
<proteinExistence type="predicted"/>
<feature type="domain" description="Ig-like SoxY" evidence="1">
    <location>
        <begin position="44"/>
        <end position="145"/>
    </location>
</feature>
<evidence type="ECO:0000313" key="3">
    <source>
        <dbReference type="Proteomes" id="UP000309544"/>
    </source>
</evidence>
<dbReference type="InterPro" id="IPR038162">
    <property type="entry name" value="SoxY_sf"/>
</dbReference>